<dbReference type="EMBL" id="BAAASJ010000121">
    <property type="protein sequence ID" value="GAA2662182.1"/>
    <property type="molecule type" value="Genomic_DNA"/>
</dbReference>
<feature type="domain" description="Transcription regulator TrmB N-terminal" evidence="2">
    <location>
        <begin position="12"/>
        <end position="65"/>
    </location>
</feature>
<evidence type="ECO:0000313" key="4">
    <source>
        <dbReference type="Proteomes" id="UP001500151"/>
    </source>
</evidence>
<keyword evidence="4" id="KW-1185">Reference proteome</keyword>
<dbReference type="InterPro" id="IPR051797">
    <property type="entry name" value="TrmB-like"/>
</dbReference>
<evidence type="ECO:0000259" key="2">
    <source>
        <dbReference type="Pfam" id="PF01978"/>
    </source>
</evidence>
<dbReference type="SUPFAM" id="SSF46785">
    <property type="entry name" value="Winged helix' DNA-binding domain"/>
    <property type="match status" value="1"/>
</dbReference>
<name>A0ABP6E7K6_9ACTN</name>
<evidence type="ECO:0000256" key="1">
    <source>
        <dbReference type="SAM" id="MobiDB-lite"/>
    </source>
</evidence>
<dbReference type="Proteomes" id="UP001500151">
    <property type="component" value="Unassembled WGS sequence"/>
</dbReference>
<evidence type="ECO:0000313" key="3">
    <source>
        <dbReference type="EMBL" id="GAA2662182.1"/>
    </source>
</evidence>
<accession>A0ABP6E7K6</accession>
<sequence length="241" mass="25306">MSETATADQLAGLSPAIISVYTQLVAFTDPATVDDIAQAAATPRSSTFKALVALEKRGLAHRDRGIQNGPNRRPDLWHATYTNPSHASEEPFSQEEPTHSAPGTAPASEPAAETDLKTDPEAPAAVEPEENSEAPEAEQAASAAALPAQRTEPTDPTRPVALTSLPDGNKRLASGCLRQLVINHLNAHAGEAFTATRISRMIDRSSGAIANALATLAKQGLAEQVTDRPRTYRAAPPQPGA</sequence>
<dbReference type="InterPro" id="IPR036388">
    <property type="entry name" value="WH-like_DNA-bd_sf"/>
</dbReference>
<dbReference type="Pfam" id="PF01978">
    <property type="entry name" value="TrmB"/>
    <property type="match status" value="1"/>
</dbReference>
<protein>
    <recommendedName>
        <fullName evidence="2">Transcription regulator TrmB N-terminal domain-containing protein</fullName>
    </recommendedName>
</protein>
<organism evidence="3 4">
    <name type="scientific">Streptomyces vastus</name>
    <dbReference type="NCBI Taxonomy" id="285451"/>
    <lineage>
        <taxon>Bacteria</taxon>
        <taxon>Bacillati</taxon>
        <taxon>Actinomycetota</taxon>
        <taxon>Actinomycetes</taxon>
        <taxon>Kitasatosporales</taxon>
        <taxon>Streptomycetaceae</taxon>
        <taxon>Streptomyces</taxon>
    </lineage>
</organism>
<gene>
    <name evidence="3" type="ORF">GCM10010307_81060</name>
</gene>
<feature type="region of interest" description="Disordered" evidence="1">
    <location>
        <begin position="61"/>
        <end position="167"/>
    </location>
</feature>
<dbReference type="InterPro" id="IPR002831">
    <property type="entry name" value="Tscrpt_reg_TrmB_N"/>
</dbReference>
<proteinExistence type="predicted"/>
<feature type="compositionally biased region" description="Low complexity" evidence="1">
    <location>
        <begin position="137"/>
        <end position="148"/>
    </location>
</feature>
<dbReference type="RefSeq" id="WP_344396479.1">
    <property type="nucleotide sequence ID" value="NZ_BAAASJ010000121.1"/>
</dbReference>
<dbReference type="PANTHER" id="PTHR34293:SF1">
    <property type="entry name" value="HTH-TYPE TRANSCRIPTIONAL REGULATOR TRMBL2"/>
    <property type="match status" value="1"/>
</dbReference>
<feature type="compositionally biased region" description="Acidic residues" evidence="1">
    <location>
        <begin position="127"/>
        <end position="136"/>
    </location>
</feature>
<dbReference type="PANTHER" id="PTHR34293">
    <property type="entry name" value="HTH-TYPE TRANSCRIPTIONAL REGULATOR TRMBL2"/>
    <property type="match status" value="1"/>
</dbReference>
<dbReference type="Gene3D" id="1.10.10.10">
    <property type="entry name" value="Winged helix-like DNA-binding domain superfamily/Winged helix DNA-binding domain"/>
    <property type="match status" value="2"/>
</dbReference>
<reference evidence="4" key="1">
    <citation type="journal article" date="2019" name="Int. J. Syst. Evol. Microbiol.">
        <title>The Global Catalogue of Microorganisms (GCM) 10K type strain sequencing project: providing services to taxonomists for standard genome sequencing and annotation.</title>
        <authorList>
            <consortium name="The Broad Institute Genomics Platform"/>
            <consortium name="The Broad Institute Genome Sequencing Center for Infectious Disease"/>
            <person name="Wu L."/>
            <person name="Ma J."/>
        </authorList>
    </citation>
    <scope>NUCLEOTIDE SEQUENCE [LARGE SCALE GENOMIC DNA]</scope>
    <source>
        <strain evidence="4">JCM 4524</strain>
    </source>
</reference>
<comment type="caution">
    <text evidence="3">The sequence shown here is derived from an EMBL/GenBank/DDBJ whole genome shotgun (WGS) entry which is preliminary data.</text>
</comment>
<dbReference type="InterPro" id="IPR036390">
    <property type="entry name" value="WH_DNA-bd_sf"/>
</dbReference>